<name>A0A0F9A5Z4_9ZZZZ</name>
<evidence type="ECO:0000313" key="1">
    <source>
        <dbReference type="EMBL" id="KKL04890.1"/>
    </source>
</evidence>
<proteinExistence type="predicted"/>
<organism evidence="1">
    <name type="scientific">marine sediment metagenome</name>
    <dbReference type="NCBI Taxonomy" id="412755"/>
    <lineage>
        <taxon>unclassified sequences</taxon>
        <taxon>metagenomes</taxon>
        <taxon>ecological metagenomes</taxon>
    </lineage>
</organism>
<reference evidence="1" key="1">
    <citation type="journal article" date="2015" name="Nature">
        <title>Complex archaea that bridge the gap between prokaryotes and eukaryotes.</title>
        <authorList>
            <person name="Spang A."/>
            <person name="Saw J.H."/>
            <person name="Jorgensen S.L."/>
            <person name="Zaremba-Niedzwiedzka K."/>
            <person name="Martijn J."/>
            <person name="Lind A.E."/>
            <person name="van Eijk R."/>
            <person name="Schleper C."/>
            <person name="Guy L."/>
            <person name="Ettema T.J."/>
        </authorList>
    </citation>
    <scope>NUCLEOTIDE SEQUENCE</scope>
</reference>
<sequence>MTDRIFAITVLLEEDIPEDEVESILRAIEMIKRGHTVEPHVANRELWAATHRARQELVQKLWEVLYPE</sequence>
<dbReference type="AlphaFoldDB" id="A0A0F9A5Z4"/>
<gene>
    <name evidence="1" type="ORF">LCGC14_2611520</name>
</gene>
<protein>
    <submittedName>
        <fullName evidence="1">Uncharacterized protein</fullName>
    </submittedName>
</protein>
<accession>A0A0F9A5Z4</accession>
<comment type="caution">
    <text evidence="1">The sequence shown here is derived from an EMBL/GenBank/DDBJ whole genome shotgun (WGS) entry which is preliminary data.</text>
</comment>
<dbReference type="EMBL" id="LAZR01044345">
    <property type="protein sequence ID" value="KKL04890.1"/>
    <property type="molecule type" value="Genomic_DNA"/>
</dbReference>